<keyword evidence="2" id="KW-1185">Reference proteome</keyword>
<gene>
    <name evidence="1" type="ORF">TCIL3000_0_12000</name>
</gene>
<dbReference type="EMBL" id="CAEQ01002219">
    <property type="protein sequence ID" value="CCD16252.1"/>
    <property type="molecule type" value="Genomic_DNA"/>
</dbReference>
<comment type="caution">
    <text evidence="1">The sequence shown here is derived from an EMBL/GenBank/DDBJ whole genome shotgun (WGS) entry which is preliminary data.</text>
</comment>
<dbReference type="AlphaFoldDB" id="F9WG22"/>
<proteinExistence type="predicted"/>
<evidence type="ECO:0000313" key="2">
    <source>
        <dbReference type="Proteomes" id="UP000000702"/>
    </source>
</evidence>
<dbReference type="VEuPathDB" id="TriTrypDB:TcIL3000_0_12000"/>
<dbReference type="Proteomes" id="UP000000702">
    <property type="component" value="Unassembled WGS sequence"/>
</dbReference>
<name>F9WG22_TRYCI</name>
<reference evidence="2" key="1">
    <citation type="submission" date="2011-07" db="EMBL/GenBank/DDBJ databases">
        <title>Divergent evolution of antigenic variation in African trypanosomes.</title>
        <authorList>
            <person name="Jackson A.P."/>
            <person name="Berry A."/>
            <person name="Allison H.C."/>
            <person name="Burton P."/>
            <person name="Anderson J."/>
            <person name="Aslett M."/>
            <person name="Brown R."/>
            <person name="Corton N."/>
            <person name="Harris D."/>
            <person name="Hauser H."/>
            <person name="Gamble J."/>
            <person name="Gilderthorp R."/>
            <person name="McQuillan J."/>
            <person name="Quail M.A."/>
            <person name="Sanders M."/>
            <person name="Van Tonder A."/>
            <person name="Ginger M.L."/>
            <person name="Donelson J.E."/>
            <person name="Field M.C."/>
            <person name="Barry J.D."/>
            <person name="Berriman M."/>
            <person name="Hertz-Fowler C."/>
        </authorList>
    </citation>
    <scope>NUCLEOTIDE SEQUENCE [LARGE SCALE GENOMIC DNA]</scope>
    <source>
        <strain evidence="2">IL3000</strain>
    </source>
</reference>
<accession>F9WG22</accession>
<sequence length="192" mass="20743">MLSLSFLKALNAFTVAAKCGVASACFFVHLASPELALGASLWLIFTRSPVASVPIDRITPQKPTWVSRSSPPNMPPCFPTAITWQQEVVAPDESVNKHFSLFANLLYPISSIISTSLISPSYISTSCMPSEIGSKPSSLTLCPLPRKKLPKLIFPAAHVFPMQKCPSSPLELIKTIIIFYSLPTNLSAVAPV</sequence>
<protein>
    <submittedName>
        <fullName evidence="1">WGS project CAEQ00000000 data, annotated contig 454</fullName>
    </submittedName>
</protein>
<organism evidence="1 2">
    <name type="scientific">Trypanosoma congolense (strain IL3000)</name>
    <dbReference type="NCBI Taxonomy" id="1068625"/>
    <lineage>
        <taxon>Eukaryota</taxon>
        <taxon>Discoba</taxon>
        <taxon>Euglenozoa</taxon>
        <taxon>Kinetoplastea</taxon>
        <taxon>Metakinetoplastina</taxon>
        <taxon>Trypanosomatida</taxon>
        <taxon>Trypanosomatidae</taxon>
        <taxon>Trypanosoma</taxon>
        <taxon>Nannomonas</taxon>
    </lineage>
</organism>
<evidence type="ECO:0000313" key="1">
    <source>
        <dbReference type="EMBL" id="CCD16252.1"/>
    </source>
</evidence>
<reference evidence="1 2" key="2">
    <citation type="journal article" date="2012" name="Proc. Natl. Acad. Sci. U.S.A.">
        <title>Antigenic diversity is generated by distinct evolutionary mechanisms in African trypanosome species.</title>
        <authorList>
            <person name="Jackson A.P."/>
            <person name="Berry A."/>
            <person name="Aslett M."/>
            <person name="Allison H.C."/>
            <person name="Burton P."/>
            <person name="Vavrova-Anderson J."/>
            <person name="Brown R."/>
            <person name="Browne H."/>
            <person name="Corton N."/>
            <person name="Hauser H."/>
            <person name="Gamble J."/>
            <person name="Gilderthorp R."/>
            <person name="Marcello L."/>
            <person name="McQuillan J."/>
            <person name="Otto T.D."/>
            <person name="Quail M.A."/>
            <person name="Sanders M.J."/>
            <person name="van Tonder A."/>
            <person name="Ginger M.L."/>
            <person name="Field M.C."/>
            <person name="Barry J.D."/>
            <person name="Hertz-Fowler C."/>
            <person name="Berriman M."/>
        </authorList>
    </citation>
    <scope>NUCLEOTIDE SEQUENCE [LARGE SCALE GENOMIC DNA]</scope>
    <source>
        <strain evidence="1 2">IL3000</strain>
    </source>
</reference>